<accession>A0A409YQF9</accession>
<comment type="caution">
    <text evidence="1">The sequence shown here is derived from an EMBL/GenBank/DDBJ whole genome shotgun (WGS) entry which is preliminary data.</text>
</comment>
<dbReference type="AlphaFoldDB" id="A0A409YQF9"/>
<organism evidence="1 2">
    <name type="scientific">Gymnopilus dilepis</name>
    <dbReference type="NCBI Taxonomy" id="231916"/>
    <lineage>
        <taxon>Eukaryota</taxon>
        <taxon>Fungi</taxon>
        <taxon>Dikarya</taxon>
        <taxon>Basidiomycota</taxon>
        <taxon>Agaricomycotina</taxon>
        <taxon>Agaricomycetes</taxon>
        <taxon>Agaricomycetidae</taxon>
        <taxon>Agaricales</taxon>
        <taxon>Agaricineae</taxon>
        <taxon>Hymenogastraceae</taxon>
        <taxon>Gymnopilus</taxon>
    </lineage>
</organism>
<evidence type="ECO:0000313" key="1">
    <source>
        <dbReference type="EMBL" id="PPR05244.1"/>
    </source>
</evidence>
<proteinExistence type="predicted"/>
<name>A0A409YQF9_9AGAR</name>
<keyword evidence="2" id="KW-1185">Reference proteome</keyword>
<evidence type="ECO:0000313" key="2">
    <source>
        <dbReference type="Proteomes" id="UP000284706"/>
    </source>
</evidence>
<reference evidence="1 2" key="1">
    <citation type="journal article" date="2018" name="Evol. Lett.">
        <title>Horizontal gene cluster transfer increased hallucinogenic mushroom diversity.</title>
        <authorList>
            <person name="Reynolds H.T."/>
            <person name="Vijayakumar V."/>
            <person name="Gluck-Thaler E."/>
            <person name="Korotkin H.B."/>
            <person name="Matheny P.B."/>
            <person name="Slot J.C."/>
        </authorList>
    </citation>
    <scope>NUCLEOTIDE SEQUENCE [LARGE SCALE GENOMIC DNA]</scope>
    <source>
        <strain evidence="1 2">SRW20</strain>
    </source>
</reference>
<protein>
    <submittedName>
        <fullName evidence="1">Uncharacterized protein</fullName>
    </submittedName>
</protein>
<gene>
    <name evidence="1" type="ORF">CVT26_012394</name>
</gene>
<dbReference type="EMBL" id="NHYE01000505">
    <property type="protein sequence ID" value="PPR05244.1"/>
    <property type="molecule type" value="Genomic_DNA"/>
</dbReference>
<dbReference type="Proteomes" id="UP000284706">
    <property type="component" value="Unassembled WGS sequence"/>
</dbReference>
<sequence>MAHNSSYTPTTLYYASPPLSISGMETSSGEYCDSTIPFYSTAPTPSGPSRTAPEEDIPTVVSINAAFDLESLLKEGCSIDRAPASPAAECSNGPMVTEEFGVVESLFSLSPVSSGEEVLEIGSFSLPALGTPYPHVLSCSLALKL</sequence>
<dbReference type="InParanoid" id="A0A409YQF9"/>